<evidence type="ECO:0000259" key="3">
    <source>
        <dbReference type="Pfam" id="PF01757"/>
    </source>
</evidence>
<protein>
    <submittedName>
        <fullName evidence="4">Acyltransferase family protein</fullName>
    </submittedName>
</protein>
<dbReference type="GO" id="GO:0009103">
    <property type="term" value="P:lipopolysaccharide biosynthetic process"/>
    <property type="evidence" value="ECO:0007669"/>
    <property type="project" value="TreeGrafter"/>
</dbReference>
<dbReference type="PANTHER" id="PTHR23028:SF53">
    <property type="entry name" value="ACYL_TRANSF_3 DOMAIN-CONTAINING PROTEIN"/>
    <property type="match status" value="1"/>
</dbReference>
<keyword evidence="4" id="KW-0808">Transferase</keyword>
<keyword evidence="2" id="KW-1133">Transmembrane helix</keyword>
<reference evidence="4 5" key="1">
    <citation type="submission" date="2019-10" db="EMBL/GenBank/DDBJ databases">
        <title>Georgenia wutianyii sp. nov. and Georgenia yuyongxinii sp. nov. isolated from plateau pika (Ochotona curzoniae) in the Qinghai-Tibet plateau of China.</title>
        <authorList>
            <person name="Tian Z."/>
        </authorList>
    </citation>
    <scope>NUCLEOTIDE SEQUENCE [LARGE SCALE GENOMIC DNA]</scope>
    <source>
        <strain evidence="4 5">JCM 19765</strain>
    </source>
</reference>
<feature type="transmembrane region" description="Helical" evidence="2">
    <location>
        <begin position="223"/>
        <end position="242"/>
    </location>
</feature>
<accession>A0A6N7ENF6</accession>
<gene>
    <name evidence="4" type="ORF">GB881_18475</name>
</gene>
<dbReference type="InterPro" id="IPR002656">
    <property type="entry name" value="Acyl_transf_3_dom"/>
</dbReference>
<feature type="transmembrane region" description="Helical" evidence="2">
    <location>
        <begin position="356"/>
        <end position="377"/>
    </location>
</feature>
<sequence length="416" mass="45130">MATQVQEARPRTVRAPASSGGRAPRAGARPTAGRIEGLDGLRALAIIAVLVYHLRPESLPGGFLGVDVFFVVSGFLITTLLLRELRKRGRLDLPRFWVRRARRLLPALVSVVVVSIPVAWAVSPDLLVSIGRQALGALTFSNNWLEISAGTSYFTATAPQLFVNFWSLAVEEQFYLLWPLLLVAVVAATSGARTRVRLALGAAALSAGAMALLYTPGEDATRVYYGTDTHVFGLMIGVALAFSWSAQRGGPFATRAWHRRRHLVALVALAGLTALMLTLSQSTALTFRGGILLASLLTALLIAALLGPASPFQRLMRLRPLEWVGQRSYGIYLWHWPIIVILNEAIPTAHDSPGHWAVRAAALAVTLLVSAASYRWLEQPVREQGFRESWRRARGAFGSRAPARRLLARATAAAGV</sequence>
<evidence type="ECO:0000313" key="5">
    <source>
        <dbReference type="Proteomes" id="UP000437709"/>
    </source>
</evidence>
<dbReference type="Proteomes" id="UP000437709">
    <property type="component" value="Unassembled WGS sequence"/>
</dbReference>
<keyword evidence="2" id="KW-0472">Membrane</keyword>
<dbReference type="PANTHER" id="PTHR23028">
    <property type="entry name" value="ACETYLTRANSFERASE"/>
    <property type="match status" value="1"/>
</dbReference>
<proteinExistence type="predicted"/>
<evidence type="ECO:0000256" key="1">
    <source>
        <dbReference type="SAM" id="MobiDB-lite"/>
    </source>
</evidence>
<feature type="transmembrane region" description="Helical" evidence="2">
    <location>
        <begin position="198"/>
        <end position="217"/>
    </location>
</feature>
<evidence type="ECO:0000256" key="2">
    <source>
        <dbReference type="SAM" id="Phobius"/>
    </source>
</evidence>
<feature type="transmembrane region" description="Helical" evidence="2">
    <location>
        <begin position="174"/>
        <end position="191"/>
    </location>
</feature>
<name>A0A6N7ENF6_9MICO</name>
<dbReference type="InterPro" id="IPR050879">
    <property type="entry name" value="Acyltransferase_3"/>
</dbReference>
<feature type="transmembrane region" description="Helical" evidence="2">
    <location>
        <begin position="263"/>
        <end position="281"/>
    </location>
</feature>
<feature type="transmembrane region" description="Helical" evidence="2">
    <location>
        <begin position="329"/>
        <end position="350"/>
    </location>
</feature>
<organism evidence="4 5">
    <name type="scientific">Georgenia subflava</name>
    <dbReference type="NCBI Taxonomy" id="1622177"/>
    <lineage>
        <taxon>Bacteria</taxon>
        <taxon>Bacillati</taxon>
        <taxon>Actinomycetota</taxon>
        <taxon>Actinomycetes</taxon>
        <taxon>Micrococcales</taxon>
        <taxon>Bogoriellaceae</taxon>
        <taxon>Georgenia</taxon>
    </lineage>
</organism>
<dbReference type="OrthoDB" id="3404679at2"/>
<dbReference type="GO" id="GO:0016020">
    <property type="term" value="C:membrane"/>
    <property type="evidence" value="ECO:0007669"/>
    <property type="project" value="TreeGrafter"/>
</dbReference>
<feature type="transmembrane region" description="Helical" evidence="2">
    <location>
        <begin position="103"/>
        <end position="122"/>
    </location>
</feature>
<keyword evidence="2" id="KW-0812">Transmembrane</keyword>
<comment type="caution">
    <text evidence="4">The sequence shown here is derived from an EMBL/GenBank/DDBJ whole genome shotgun (WGS) entry which is preliminary data.</text>
</comment>
<dbReference type="Pfam" id="PF01757">
    <property type="entry name" value="Acyl_transf_3"/>
    <property type="match status" value="1"/>
</dbReference>
<feature type="transmembrane region" description="Helical" evidence="2">
    <location>
        <begin position="61"/>
        <end position="82"/>
    </location>
</feature>
<dbReference type="GO" id="GO:0016747">
    <property type="term" value="F:acyltransferase activity, transferring groups other than amino-acyl groups"/>
    <property type="evidence" value="ECO:0007669"/>
    <property type="project" value="InterPro"/>
</dbReference>
<keyword evidence="4" id="KW-0012">Acyltransferase</keyword>
<feature type="transmembrane region" description="Helical" evidence="2">
    <location>
        <begin position="287"/>
        <end position="308"/>
    </location>
</feature>
<feature type="region of interest" description="Disordered" evidence="1">
    <location>
        <begin position="1"/>
        <end position="31"/>
    </location>
</feature>
<dbReference type="EMBL" id="WHPC01000138">
    <property type="protein sequence ID" value="MPV38991.1"/>
    <property type="molecule type" value="Genomic_DNA"/>
</dbReference>
<feature type="compositionally biased region" description="Low complexity" evidence="1">
    <location>
        <begin position="14"/>
        <end position="31"/>
    </location>
</feature>
<dbReference type="RefSeq" id="WP_152816511.1">
    <property type="nucleotide sequence ID" value="NZ_WHPC01000138.1"/>
</dbReference>
<dbReference type="AlphaFoldDB" id="A0A6N7ENF6"/>
<feature type="non-terminal residue" evidence="4">
    <location>
        <position position="416"/>
    </location>
</feature>
<feature type="domain" description="Acyltransferase 3" evidence="3">
    <location>
        <begin position="36"/>
        <end position="374"/>
    </location>
</feature>
<evidence type="ECO:0000313" key="4">
    <source>
        <dbReference type="EMBL" id="MPV38991.1"/>
    </source>
</evidence>
<keyword evidence="5" id="KW-1185">Reference proteome</keyword>